<dbReference type="EMBL" id="BAEK01000035">
    <property type="protein sequence ID" value="GAC05054.1"/>
    <property type="molecule type" value="Genomic_DNA"/>
</dbReference>
<gene>
    <name evidence="1" type="ORF">GAGA_2201</name>
</gene>
<reference evidence="1 2" key="1">
    <citation type="journal article" date="2014" name="Environ. Microbiol.">
        <title>Comparative genomics of the marine bacterial genus Glaciecola reveals the high degree of genomic diversity and genomic characteristic for cold adaptation.</title>
        <authorList>
            <person name="Qin Q.L."/>
            <person name="Xie B.B."/>
            <person name="Yu Y."/>
            <person name="Shu Y.L."/>
            <person name="Rong J.C."/>
            <person name="Zhang Y.J."/>
            <person name="Zhao D.L."/>
            <person name="Chen X.L."/>
            <person name="Zhang X.Y."/>
            <person name="Chen B."/>
            <person name="Zhou B.C."/>
            <person name="Zhang Y.Z."/>
        </authorList>
    </citation>
    <scope>NUCLEOTIDE SEQUENCE [LARGE SCALE GENOMIC DNA]</scope>
    <source>
        <strain evidence="1 2">NO2</strain>
    </source>
</reference>
<comment type="caution">
    <text evidence="1">The sequence shown here is derived from an EMBL/GenBank/DDBJ whole genome shotgun (WGS) entry which is preliminary data.</text>
</comment>
<accession>A0ABQ0I7K6</accession>
<sequence>MCPKKYAYVAYTFDTPAPHSNKKTPLLINNKGVYQQSFNALFRQCFALKPRHWHK</sequence>
<organism evidence="1 2">
    <name type="scientific">Paraglaciecola agarilytica NO2</name>
    <dbReference type="NCBI Taxonomy" id="1125747"/>
    <lineage>
        <taxon>Bacteria</taxon>
        <taxon>Pseudomonadati</taxon>
        <taxon>Pseudomonadota</taxon>
        <taxon>Gammaproteobacteria</taxon>
        <taxon>Alteromonadales</taxon>
        <taxon>Alteromonadaceae</taxon>
        <taxon>Paraglaciecola</taxon>
    </lineage>
</organism>
<keyword evidence="2" id="KW-1185">Reference proteome</keyword>
<proteinExistence type="predicted"/>
<name>A0ABQ0I7K6_9ALTE</name>
<protein>
    <submittedName>
        <fullName evidence="1">Uncharacterized protein</fullName>
    </submittedName>
</protein>
<evidence type="ECO:0000313" key="2">
    <source>
        <dbReference type="Proteomes" id="UP000008372"/>
    </source>
</evidence>
<evidence type="ECO:0000313" key="1">
    <source>
        <dbReference type="EMBL" id="GAC05054.1"/>
    </source>
</evidence>
<dbReference type="Proteomes" id="UP000008372">
    <property type="component" value="Unassembled WGS sequence"/>
</dbReference>